<accession>A0A1Y4IJM0</accession>
<dbReference type="AlphaFoldDB" id="A0A1Y4IJM0"/>
<dbReference type="EMBL" id="NFJX01000004">
    <property type="protein sequence ID" value="OUP20515.1"/>
    <property type="molecule type" value="Genomic_DNA"/>
</dbReference>
<feature type="domain" description="MobA/VirD2-like nuclease" evidence="1">
    <location>
        <begin position="25"/>
        <end position="168"/>
    </location>
</feature>
<reference evidence="3" key="1">
    <citation type="submission" date="2017-04" db="EMBL/GenBank/DDBJ databases">
        <title>Function of individual gut microbiota members based on whole genome sequencing of pure cultures obtained from chicken caecum.</title>
        <authorList>
            <person name="Medvecky M."/>
            <person name="Cejkova D."/>
            <person name="Polansky O."/>
            <person name="Karasova D."/>
            <person name="Kubasova T."/>
            <person name="Cizek A."/>
            <person name="Rychlik I."/>
        </authorList>
    </citation>
    <scope>NUCLEOTIDE SEQUENCE [LARGE SCALE GENOMIC DNA]</scope>
    <source>
        <strain evidence="3">An199</strain>
    </source>
</reference>
<evidence type="ECO:0000313" key="2">
    <source>
        <dbReference type="EMBL" id="OUP20515.1"/>
    </source>
</evidence>
<dbReference type="InterPro" id="IPR005094">
    <property type="entry name" value="Endonuclease_MobA/VirD2"/>
</dbReference>
<evidence type="ECO:0000313" key="3">
    <source>
        <dbReference type="Proteomes" id="UP000195950"/>
    </source>
</evidence>
<gene>
    <name evidence="2" type="ORF">B5F32_06215</name>
</gene>
<dbReference type="Pfam" id="PF03432">
    <property type="entry name" value="Relaxase"/>
    <property type="match status" value="1"/>
</dbReference>
<name>A0A1Y4IJM0_PARDI</name>
<protein>
    <submittedName>
        <fullName evidence="2">Relaxase</fullName>
    </submittedName>
</protein>
<sequence>MIAKAATISHGGNAVRYSVNKDKAEIVKVNFLLDDISAEAMYQRMVLKQKEFASTINKGRPLKRNVIRMEISPTKEESAGWTLADWVRLANEYIRVFDSIDLSKKAKRASAKFTNVKNSQYVVALHHDAKSGIPHLHIDVNRVDMDGKVNDDHLIAERAMSAAYIINERRGWVQPENIYEKRRLEIADTCMDVLRSLPEFSWSGYEAGLKAHGYVIHLQEDDKGNVRGYSVLSGNSSYKSSLLGKGRHLMPSKIEATWARLHGERKSSLIPNSEQGIRPAIVSTEMSQTNHLAPVIKHYDISTDEYHHYHVAISEEADEIIRKECSVPDDNSFATIEDVQKTALLLFAEYLDGATSMAASSGGGGSDMSGWGKDKDEDEREWARRCAQMANHFCKRRRGLHR</sequence>
<proteinExistence type="predicted"/>
<comment type="caution">
    <text evidence="2">The sequence shown here is derived from an EMBL/GenBank/DDBJ whole genome shotgun (WGS) entry which is preliminary data.</text>
</comment>
<dbReference type="Proteomes" id="UP000195950">
    <property type="component" value="Unassembled WGS sequence"/>
</dbReference>
<organism evidence="2 3">
    <name type="scientific">Parabacteroides distasonis</name>
    <dbReference type="NCBI Taxonomy" id="823"/>
    <lineage>
        <taxon>Bacteria</taxon>
        <taxon>Pseudomonadati</taxon>
        <taxon>Bacteroidota</taxon>
        <taxon>Bacteroidia</taxon>
        <taxon>Bacteroidales</taxon>
        <taxon>Tannerellaceae</taxon>
        <taxon>Parabacteroides</taxon>
    </lineage>
</organism>
<evidence type="ECO:0000259" key="1">
    <source>
        <dbReference type="Pfam" id="PF03432"/>
    </source>
</evidence>
<dbReference type="RefSeq" id="WP_087343292.1">
    <property type="nucleotide sequence ID" value="NZ_NFJX01000004.1"/>
</dbReference>